<keyword evidence="3" id="KW-1185">Reference proteome</keyword>
<feature type="chain" id="PRO_5047100184" description="Lipoprotein" evidence="1">
    <location>
        <begin position="30"/>
        <end position="695"/>
    </location>
</feature>
<feature type="signal peptide" evidence="1">
    <location>
        <begin position="1"/>
        <end position="29"/>
    </location>
</feature>
<keyword evidence="1" id="KW-0732">Signal</keyword>
<evidence type="ECO:0000313" key="2">
    <source>
        <dbReference type="EMBL" id="MDQ0513926.1"/>
    </source>
</evidence>
<gene>
    <name evidence="2" type="ORF">J2Z62_000364</name>
</gene>
<reference evidence="2" key="1">
    <citation type="submission" date="2023-07" db="EMBL/GenBank/DDBJ databases">
        <title>Genomic Encyclopedia of Type Strains, Phase IV (KMG-IV): sequencing the most valuable type-strain genomes for metagenomic binning, comparative biology and taxonomic classification.</title>
        <authorList>
            <person name="Goeker M."/>
        </authorList>
    </citation>
    <scope>NUCLEOTIDE SEQUENCE [LARGE SCALE GENOMIC DNA]</scope>
    <source>
        <strain evidence="2">DSM 21204</strain>
    </source>
</reference>
<name>A0ABU0LYZ1_9BACT</name>
<dbReference type="EMBL" id="JAUSWO010000001">
    <property type="protein sequence ID" value="MDQ0513926.1"/>
    <property type="molecule type" value="Genomic_DNA"/>
</dbReference>
<evidence type="ECO:0000313" key="3">
    <source>
        <dbReference type="Proteomes" id="UP001240643"/>
    </source>
</evidence>
<protein>
    <recommendedName>
        <fullName evidence="4">Lipoprotein</fullName>
    </recommendedName>
</protein>
<sequence>MRNFSVKKNYFSKLLSLLPLGFITSGILAACAPTIQTSESDFTDNQQPDPFLNPVNKSVAQLTTSQNNHQSFRGLQFSSNFYKNTDYQPIGDFIPEFKGFDSDVDVNYWLTAQFYRELIAKLTADDLQNDILDNLKFLVFSNPQIEIDFEQLKLSFELVPISTTELNLQNFNLQFLLTNTQKTKFDLFNAIPVKPNSQALIQIEAPTVSVTPWYKKTNTSEGGINNYFSSWKILNNNNQIDVSINYLQQFLYDGINIQSTNHYQKAKTELFPNVDHLNELEILTYRSFVLNTYYTRVRENYDFKAFHDVSLAKIKQLSPEQLKKDLLNSRINLQRIYYANISDDITSILNYFITPNIRQIDGRSYSLLDLLYHNTSKEAKEALLENFDIPKILKELLINIFTPRENEQLPPIEEIYAFIKVLLKNDLSSYVYHHLDIELDWIQDPKLNFKNPNAPKVSMEYTEKITFKKELNFPLKGSIEIDGQIINYDVTKLFNPMRLLAGFGFSFAGTDSFDGVISKLLDEFNLDNLKIAAGTTFTTRNKVENGNLMFHMPKTFDVSIASNTTLGWQIDQVQSTFDLSGLYDSIMPVFKKFNEHQTNLNNTNLLDLTKLSGIVNKLKKGDFNALFEVLTFFYVPNTQKDQKWINETEKLTPEELAARKDRPVETLVKKLLGIPITFTNAGIEALTSSAFYQMP</sequence>
<accession>A0ABU0LYZ1</accession>
<dbReference type="RefSeq" id="WP_307291721.1">
    <property type="nucleotide sequence ID" value="NZ_JAUSWO010000001.1"/>
</dbReference>
<comment type="caution">
    <text evidence="2">The sequence shown here is derived from an EMBL/GenBank/DDBJ whole genome shotgun (WGS) entry which is preliminary data.</text>
</comment>
<evidence type="ECO:0000256" key="1">
    <source>
        <dbReference type="SAM" id="SignalP"/>
    </source>
</evidence>
<dbReference type="PROSITE" id="PS51257">
    <property type="entry name" value="PROKAR_LIPOPROTEIN"/>
    <property type="match status" value="1"/>
</dbReference>
<proteinExistence type="predicted"/>
<evidence type="ECO:0008006" key="4">
    <source>
        <dbReference type="Google" id="ProtNLM"/>
    </source>
</evidence>
<dbReference type="Proteomes" id="UP001240643">
    <property type="component" value="Unassembled WGS sequence"/>
</dbReference>
<organism evidence="2 3">
    <name type="scientific">Mycoplasmoides fastidiosum</name>
    <dbReference type="NCBI Taxonomy" id="92758"/>
    <lineage>
        <taxon>Bacteria</taxon>
        <taxon>Bacillati</taxon>
        <taxon>Mycoplasmatota</taxon>
        <taxon>Mycoplasmoidales</taxon>
        <taxon>Mycoplasmoidaceae</taxon>
        <taxon>Mycoplasmoides</taxon>
    </lineage>
</organism>